<evidence type="ECO:0000259" key="8">
    <source>
        <dbReference type="Pfam" id="PF04542"/>
    </source>
</evidence>
<evidence type="ECO:0000256" key="2">
    <source>
        <dbReference type="ARBA" id="ARBA00023015"/>
    </source>
</evidence>
<dbReference type="GO" id="GO:0003677">
    <property type="term" value="F:DNA binding"/>
    <property type="evidence" value="ECO:0007669"/>
    <property type="project" value="UniProtKB-KW"/>
</dbReference>
<dbReference type="InterPro" id="IPR013249">
    <property type="entry name" value="RNA_pol_sigma70_r4_t2"/>
</dbReference>
<dbReference type="InterPro" id="IPR013324">
    <property type="entry name" value="RNA_pol_sigma_r3/r4-like"/>
</dbReference>
<keyword evidence="2 6" id="KW-0805">Transcription regulation</keyword>
<feature type="region of interest" description="Disordered" evidence="7">
    <location>
        <begin position="86"/>
        <end position="109"/>
    </location>
</feature>
<evidence type="ECO:0000256" key="5">
    <source>
        <dbReference type="ARBA" id="ARBA00023163"/>
    </source>
</evidence>
<dbReference type="Pfam" id="PF08281">
    <property type="entry name" value="Sigma70_r4_2"/>
    <property type="match status" value="1"/>
</dbReference>
<dbReference type="CDD" id="cd06171">
    <property type="entry name" value="Sigma70_r4"/>
    <property type="match status" value="1"/>
</dbReference>
<evidence type="ECO:0000256" key="6">
    <source>
        <dbReference type="RuleBase" id="RU000716"/>
    </source>
</evidence>
<dbReference type="PANTHER" id="PTHR43133:SF32">
    <property type="entry name" value="BLR3042 PROTEIN"/>
    <property type="match status" value="1"/>
</dbReference>
<dbReference type="SUPFAM" id="SSF88659">
    <property type="entry name" value="Sigma3 and sigma4 domains of RNA polymerase sigma factors"/>
    <property type="match status" value="1"/>
</dbReference>
<sequence length="183" mass="19247">MHSGGDEALLRSIAAGDAAALSRLYERHGRVLFGYLHRLAGDRMTAEEILQDTMLAVWRTAGAFEGRAKATTWLFGVARRQAHNRLRGRSAPAPAAPDLSDQPDHGAGPEELAIAAAGGTPVAAAIDRLPEHHRDVIALVFVAGLPLAEVAEVLGVPVGTVKSRLHHARAAVAAALTAQEVPE</sequence>
<dbReference type="PROSITE" id="PS01063">
    <property type="entry name" value="SIGMA70_ECF"/>
    <property type="match status" value="1"/>
</dbReference>
<dbReference type="InterPro" id="IPR007627">
    <property type="entry name" value="RNA_pol_sigma70_r2"/>
</dbReference>
<dbReference type="Gene3D" id="1.10.10.10">
    <property type="entry name" value="Winged helix-like DNA-binding domain superfamily/Winged helix DNA-binding domain"/>
    <property type="match status" value="1"/>
</dbReference>
<dbReference type="InterPro" id="IPR014284">
    <property type="entry name" value="RNA_pol_sigma-70_dom"/>
</dbReference>
<feature type="domain" description="RNA polymerase sigma-70 region 2" evidence="8">
    <location>
        <begin position="24"/>
        <end position="90"/>
    </location>
</feature>
<dbReference type="RefSeq" id="WP_106328028.1">
    <property type="nucleotide sequence ID" value="NZ_BOMO01000022.1"/>
</dbReference>
<evidence type="ECO:0000256" key="1">
    <source>
        <dbReference type="ARBA" id="ARBA00010641"/>
    </source>
</evidence>
<dbReference type="PANTHER" id="PTHR43133">
    <property type="entry name" value="RNA POLYMERASE ECF-TYPE SIGMA FACTO"/>
    <property type="match status" value="1"/>
</dbReference>
<feature type="domain" description="RNA polymerase sigma factor 70 region 4 type 2" evidence="9">
    <location>
        <begin position="122"/>
        <end position="171"/>
    </location>
</feature>
<evidence type="ECO:0000313" key="10">
    <source>
        <dbReference type="EMBL" id="PRX15816.1"/>
    </source>
</evidence>
<dbReference type="EMBL" id="PVMZ01000022">
    <property type="protein sequence ID" value="PRX15816.1"/>
    <property type="molecule type" value="Genomic_DNA"/>
</dbReference>
<dbReference type="GO" id="GO:0016987">
    <property type="term" value="F:sigma factor activity"/>
    <property type="evidence" value="ECO:0007669"/>
    <property type="project" value="UniProtKB-KW"/>
</dbReference>
<proteinExistence type="inferred from homology"/>
<evidence type="ECO:0000256" key="3">
    <source>
        <dbReference type="ARBA" id="ARBA00023082"/>
    </source>
</evidence>
<keyword evidence="11" id="KW-1185">Reference proteome</keyword>
<dbReference type="NCBIfam" id="TIGR02937">
    <property type="entry name" value="sigma70-ECF"/>
    <property type="match status" value="1"/>
</dbReference>
<dbReference type="InterPro" id="IPR039425">
    <property type="entry name" value="RNA_pol_sigma-70-like"/>
</dbReference>
<dbReference type="Proteomes" id="UP000239415">
    <property type="component" value="Unassembled WGS sequence"/>
</dbReference>
<evidence type="ECO:0000256" key="4">
    <source>
        <dbReference type="ARBA" id="ARBA00023125"/>
    </source>
</evidence>
<evidence type="ECO:0000259" key="9">
    <source>
        <dbReference type="Pfam" id="PF08281"/>
    </source>
</evidence>
<comment type="similarity">
    <text evidence="1 6">Belongs to the sigma-70 factor family. ECF subfamily.</text>
</comment>
<dbReference type="InterPro" id="IPR000838">
    <property type="entry name" value="RNA_pol_sigma70_ECF_CS"/>
</dbReference>
<protein>
    <recommendedName>
        <fullName evidence="6">RNA polymerase sigma factor</fullName>
    </recommendedName>
</protein>
<accession>A0A2T0JZ80</accession>
<comment type="caution">
    <text evidence="10">The sequence shown here is derived from an EMBL/GenBank/DDBJ whole genome shotgun (WGS) entry which is preliminary data.</text>
</comment>
<gene>
    <name evidence="10" type="ORF">CLV67_12255</name>
</gene>
<keyword evidence="3 6" id="KW-0731">Sigma factor</keyword>
<dbReference type="InterPro" id="IPR013325">
    <property type="entry name" value="RNA_pol_sigma_r2"/>
</dbReference>
<reference evidence="10 11" key="1">
    <citation type="submission" date="2018-03" db="EMBL/GenBank/DDBJ databases">
        <title>Genomic Encyclopedia of Archaeal and Bacterial Type Strains, Phase II (KMG-II): from individual species to whole genera.</title>
        <authorList>
            <person name="Goeker M."/>
        </authorList>
    </citation>
    <scope>NUCLEOTIDE SEQUENCE [LARGE SCALE GENOMIC DNA]</scope>
    <source>
        <strain evidence="10 11">DSM 43146</strain>
    </source>
</reference>
<dbReference type="InterPro" id="IPR036388">
    <property type="entry name" value="WH-like_DNA-bd_sf"/>
</dbReference>
<keyword evidence="5 6" id="KW-0804">Transcription</keyword>
<dbReference type="Gene3D" id="1.10.1740.10">
    <property type="match status" value="1"/>
</dbReference>
<dbReference type="GO" id="GO:0006950">
    <property type="term" value="P:response to stress"/>
    <property type="evidence" value="ECO:0007669"/>
    <property type="project" value="UniProtKB-ARBA"/>
</dbReference>
<dbReference type="OrthoDB" id="3698333at2"/>
<dbReference type="GO" id="GO:0006352">
    <property type="term" value="P:DNA-templated transcription initiation"/>
    <property type="evidence" value="ECO:0007669"/>
    <property type="project" value="InterPro"/>
</dbReference>
<name>A0A2T0JZ80_9ACTN</name>
<organism evidence="10 11">
    <name type="scientific">Actinoplanes italicus</name>
    <dbReference type="NCBI Taxonomy" id="113567"/>
    <lineage>
        <taxon>Bacteria</taxon>
        <taxon>Bacillati</taxon>
        <taxon>Actinomycetota</taxon>
        <taxon>Actinomycetes</taxon>
        <taxon>Micromonosporales</taxon>
        <taxon>Micromonosporaceae</taxon>
        <taxon>Actinoplanes</taxon>
    </lineage>
</organism>
<evidence type="ECO:0000313" key="11">
    <source>
        <dbReference type="Proteomes" id="UP000239415"/>
    </source>
</evidence>
<evidence type="ECO:0000256" key="7">
    <source>
        <dbReference type="SAM" id="MobiDB-lite"/>
    </source>
</evidence>
<dbReference type="SUPFAM" id="SSF88946">
    <property type="entry name" value="Sigma2 domain of RNA polymerase sigma factors"/>
    <property type="match status" value="1"/>
</dbReference>
<dbReference type="AlphaFoldDB" id="A0A2T0JZ80"/>
<dbReference type="Pfam" id="PF04542">
    <property type="entry name" value="Sigma70_r2"/>
    <property type="match status" value="1"/>
</dbReference>
<keyword evidence="4 6" id="KW-0238">DNA-binding</keyword>